<evidence type="ECO:0000313" key="8">
    <source>
        <dbReference type="Proteomes" id="UP000035648"/>
    </source>
</evidence>
<dbReference type="PATRIC" id="fig|1618337.4.peg.238"/>
<evidence type="ECO:0000256" key="1">
    <source>
        <dbReference type="ARBA" id="ARBA00004141"/>
    </source>
</evidence>
<feature type="transmembrane region" description="Helical" evidence="6">
    <location>
        <begin position="206"/>
        <end position="226"/>
    </location>
</feature>
<evidence type="ECO:0000256" key="3">
    <source>
        <dbReference type="ARBA" id="ARBA00022692"/>
    </source>
</evidence>
<dbReference type="GO" id="GO:0015086">
    <property type="term" value="F:cadmium ion transmembrane transporter activity"/>
    <property type="evidence" value="ECO:0007669"/>
    <property type="project" value="TreeGrafter"/>
</dbReference>
<evidence type="ECO:0000256" key="6">
    <source>
        <dbReference type="SAM" id="Phobius"/>
    </source>
</evidence>
<dbReference type="NCBIfam" id="NF037982">
    <property type="entry name" value="Nramp_1"/>
    <property type="match status" value="1"/>
</dbReference>
<feature type="transmembrane region" description="Helical" evidence="6">
    <location>
        <begin position="175"/>
        <end position="194"/>
    </location>
</feature>
<name>A0A0G4B4Y0_9BACT</name>
<keyword evidence="2" id="KW-0813">Transport</keyword>
<feature type="transmembrane region" description="Helical" evidence="6">
    <location>
        <begin position="394"/>
        <end position="413"/>
    </location>
</feature>
<proteinExistence type="predicted"/>
<accession>A0A0G4B4Y0</accession>
<dbReference type="GO" id="GO:0005384">
    <property type="term" value="F:manganese ion transmembrane transporter activity"/>
    <property type="evidence" value="ECO:0007669"/>
    <property type="project" value="TreeGrafter"/>
</dbReference>
<keyword evidence="5 6" id="KW-0472">Membrane</keyword>
<dbReference type="STRING" id="1618337.UT28_C0001G0241"/>
<dbReference type="PANTHER" id="PTHR11706">
    <property type="entry name" value="SOLUTE CARRIER PROTEIN FAMILY 11 MEMBER"/>
    <property type="match status" value="1"/>
</dbReference>
<dbReference type="EMBL" id="CP011213">
    <property type="protein sequence ID" value="AKM82052.1"/>
    <property type="molecule type" value="Genomic_DNA"/>
</dbReference>
<evidence type="ECO:0000256" key="5">
    <source>
        <dbReference type="ARBA" id="ARBA00023136"/>
    </source>
</evidence>
<dbReference type="PANTHER" id="PTHR11706:SF33">
    <property type="entry name" value="NATURAL RESISTANCE-ASSOCIATED MACROPHAGE PROTEIN 2"/>
    <property type="match status" value="1"/>
</dbReference>
<keyword evidence="3 6" id="KW-0812">Transmembrane</keyword>
<gene>
    <name evidence="7" type="ORF">UT28_C0001G0241</name>
</gene>
<keyword evidence="4 6" id="KW-1133">Transmembrane helix</keyword>
<feature type="transmembrane region" description="Helical" evidence="6">
    <location>
        <begin position="136"/>
        <end position="155"/>
    </location>
</feature>
<dbReference type="Pfam" id="PF01566">
    <property type="entry name" value="Nramp"/>
    <property type="match status" value="1"/>
</dbReference>
<dbReference type="InterPro" id="IPR001046">
    <property type="entry name" value="NRAMP_fam"/>
</dbReference>
<organism evidence="7 8">
    <name type="scientific">Berkelbacteria bacterium GW2011_GWE1_39_12</name>
    <dbReference type="NCBI Taxonomy" id="1618337"/>
    <lineage>
        <taxon>Bacteria</taxon>
        <taxon>Candidatus Berkelbacteria</taxon>
    </lineage>
</organism>
<feature type="transmembrane region" description="Helical" evidence="6">
    <location>
        <begin position="305"/>
        <end position="327"/>
    </location>
</feature>
<feature type="transmembrane region" description="Helical" evidence="6">
    <location>
        <begin position="347"/>
        <end position="374"/>
    </location>
</feature>
<dbReference type="KEGG" id="bbgw:UT28_C0001G0241"/>
<protein>
    <submittedName>
        <fullName evidence="7">Natural resistance-associated macrophage protein</fullName>
    </submittedName>
</protein>
<feature type="transmembrane region" description="Helical" evidence="6">
    <location>
        <begin position="419"/>
        <end position="440"/>
    </location>
</feature>
<feature type="transmembrane region" description="Helical" evidence="6">
    <location>
        <begin position="460"/>
        <end position="479"/>
    </location>
</feature>
<comment type="subcellular location">
    <subcellularLocation>
        <location evidence="1">Membrane</location>
        <topology evidence="1">Multi-pass membrane protein</topology>
    </subcellularLocation>
</comment>
<evidence type="ECO:0000256" key="4">
    <source>
        <dbReference type="ARBA" id="ARBA00022989"/>
    </source>
</evidence>
<evidence type="ECO:0000313" key="7">
    <source>
        <dbReference type="EMBL" id="AKM82052.1"/>
    </source>
</evidence>
<sequence>MENKDIQEQYGERAIEDTKEAFASAARIPVDAVKATIQVEKDGLGLVHQAAHVATEVAPLRQVKRFWYGLGPGLTTGAADDDPSGIATYSQTGAKYGFSLLWLAAFTFPLMAVVQEMCARIGMQTGRGLAYNIRKFFPRWVLITVAVLVLIANSFNIGADLGALAKAVQLLAPTANYSLIVVSFTALCLLMEIFISYEKYARYLKYLAMILSVYIITAFVIRDFPWIQVARSAFTPSFEGMDKEKIILICGIFGTTISPYLFFWQTSQEVEEKIEEGKTLAQIAREEVPQTEVNKMRVDVWVGMLFSNLAMFFIIAVCAATLFSNGITNINSASDAAAALKPLAGEYASLLFALGIFGVGLLGVPVLAGSTSYVISETFGWKEGLHKKFSQAKAFYGVIIFSMLIGLIMNFVGLDPIKALIYSAIANGLVAPVILVLIVLLSSKKHVMGARTNHPVTTAIGWIAASVMIIVAAATIYSLF</sequence>
<reference evidence="7 8" key="1">
    <citation type="journal article" date="2015" name="Nature">
        <title>rRNA introns, odd ribosomes, and small enigmatic genomes across a large radiation of phyla.</title>
        <authorList>
            <person name="Brown C.T."/>
            <person name="Hug L.A."/>
            <person name="Thomas B.C."/>
            <person name="Sharon I."/>
            <person name="Castelle C.J."/>
            <person name="Singh A."/>
            <person name="Wilkins M.J."/>
            <person name="Williams K.H."/>
            <person name="Banfield J.F."/>
        </authorList>
    </citation>
    <scope>NUCLEOTIDE SEQUENCE [LARGE SCALE GENOMIC DNA]</scope>
</reference>
<feature type="transmembrane region" description="Helical" evidence="6">
    <location>
        <begin position="246"/>
        <end position="264"/>
    </location>
</feature>
<dbReference type="GO" id="GO:0034755">
    <property type="term" value="P:iron ion transmembrane transport"/>
    <property type="evidence" value="ECO:0007669"/>
    <property type="project" value="TreeGrafter"/>
</dbReference>
<dbReference type="AlphaFoldDB" id="A0A0G4B4Y0"/>
<dbReference type="GO" id="GO:0005886">
    <property type="term" value="C:plasma membrane"/>
    <property type="evidence" value="ECO:0007669"/>
    <property type="project" value="TreeGrafter"/>
</dbReference>
<evidence type="ECO:0000256" key="2">
    <source>
        <dbReference type="ARBA" id="ARBA00022448"/>
    </source>
</evidence>
<dbReference type="Proteomes" id="UP000035648">
    <property type="component" value="Chromosome"/>
</dbReference>